<dbReference type="STRING" id="1344003.SAMN05445060_4207"/>
<evidence type="ECO:0000256" key="3">
    <source>
        <dbReference type="ARBA" id="ARBA00022801"/>
    </source>
</evidence>
<gene>
    <name evidence="6" type="ORF">SAMN05445060_4207</name>
</gene>
<dbReference type="PANTHER" id="PTHR10429:SF0">
    <property type="entry name" value="DNA-3-METHYLADENINE GLYCOSYLASE"/>
    <property type="match status" value="1"/>
</dbReference>
<dbReference type="AlphaFoldDB" id="A0A1N7HG98"/>
<dbReference type="EC" id="3.2.2.-" evidence="5"/>
<dbReference type="EMBL" id="FTNT01000018">
    <property type="protein sequence ID" value="SIS23916.1"/>
    <property type="molecule type" value="Genomic_DNA"/>
</dbReference>
<dbReference type="NCBIfam" id="TIGR00567">
    <property type="entry name" value="3mg"/>
    <property type="match status" value="1"/>
</dbReference>
<keyword evidence="7" id="KW-1185">Reference proteome</keyword>
<dbReference type="RefSeq" id="WP_234974532.1">
    <property type="nucleotide sequence ID" value="NZ_FTNT01000018.1"/>
</dbReference>
<dbReference type="Pfam" id="PF02245">
    <property type="entry name" value="Pur_DNA_glyco"/>
    <property type="match status" value="1"/>
</dbReference>
<proteinExistence type="inferred from homology"/>
<keyword evidence="2 5" id="KW-0227">DNA damage</keyword>
<keyword evidence="3 5" id="KW-0378">Hydrolase</keyword>
<sequence>MIRTDHPLSTGDPLVAAGHLLGSRLRAGDGEFRIVEVEAYGGPPGSPFPDPASHGFGGPTPRNRVMFGRAGHLYVYRSYGIHLCANVTYGPVGQCGGVLLRAAEVTAGHDEVADRRPGVPGARRARGPGNLGAAVGVTLADNGTDLLDRNAHLRLDLTGSDEAVAEGPRVGVSRASRRPWRLWLPSSPAVSAYKRSPRAVDEGDEDW</sequence>
<dbReference type="InterPro" id="IPR011034">
    <property type="entry name" value="Formyl_transferase-like_C_sf"/>
</dbReference>
<accession>A0A1N7HG98</accession>
<reference evidence="6 7" key="1">
    <citation type="submission" date="2017-01" db="EMBL/GenBank/DDBJ databases">
        <authorList>
            <person name="Mah S.A."/>
            <person name="Swanson W.J."/>
            <person name="Moy G.W."/>
            <person name="Vacquier V.D."/>
        </authorList>
    </citation>
    <scope>NUCLEOTIDE SEQUENCE [LARGE SCALE GENOMIC DNA]</scope>
    <source>
        <strain evidence="6 7">CPCC 203464</strain>
    </source>
</reference>
<evidence type="ECO:0000313" key="6">
    <source>
        <dbReference type="EMBL" id="SIS23916.1"/>
    </source>
</evidence>
<comment type="similarity">
    <text evidence="1 5">Belongs to the DNA glycosylase MPG family.</text>
</comment>
<dbReference type="GO" id="GO:0006284">
    <property type="term" value="P:base-excision repair"/>
    <property type="evidence" value="ECO:0007669"/>
    <property type="project" value="InterPro"/>
</dbReference>
<dbReference type="PANTHER" id="PTHR10429">
    <property type="entry name" value="DNA-3-METHYLADENINE GLYCOSYLASE"/>
    <property type="match status" value="1"/>
</dbReference>
<evidence type="ECO:0000313" key="7">
    <source>
        <dbReference type="Proteomes" id="UP000186218"/>
    </source>
</evidence>
<dbReference type="InterPro" id="IPR036995">
    <property type="entry name" value="MPG_sf"/>
</dbReference>
<dbReference type="CDD" id="cd00540">
    <property type="entry name" value="AAG"/>
    <property type="match status" value="1"/>
</dbReference>
<evidence type="ECO:0000256" key="2">
    <source>
        <dbReference type="ARBA" id="ARBA00022763"/>
    </source>
</evidence>
<dbReference type="HAMAP" id="MF_00527">
    <property type="entry name" value="3MGH"/>
    <property type="match status" value="1"/>
</dbReference>
<name>A0A1N7HG98_9NOCA</name>
<organism evidence="6 7">
    <name type="scientific">Williamsia sterculiae</name>
    <dbReference type="NCBI Taxonomy" id="1344003"/>
    <lineage>
        <taxon>Bacteria</taxon>
        <taxon>Bacillati</taxon>
        <taxon>Actinomycetota</taxon>
        <taxon>Actinomycetes</taxon>
        <taxon>Mycobacteriales</taxon>
        <taxon>Nocardiaceae</taxon>
        <taxon>Williamsia</taxon>
    </lineage>
</organism>
<dbReference type="Proteomes" id="UP000186218">
    <property type="component" value="Unassembled WGS sequence"/>
</dbReference>
<evidence type="ECO:0000256" key="4">
    <source>
        <dbReference type="ARBA" id="ARBA00023204"/>
    </source>
</evidence>
<evidence type="ECO:0000256" key="5">
    <source>
        <dbReference type="HAMAP-Rule" id="MF_00527"/>
    </source>
</evidence>
<dbReference type="Gene3D" id="3.10.300.10">
    <property type="entry name" value="Methylpurine-DNA glycosylase (MPG)"/>
    <property type="match status" value="1"/>
</dbReference>
<evidence type="ECO:0000256" key="1">
    <source>
        <dbReference type="ARBA" id="ARBA00009232"/>
    </source>
</evidence>
<dbReference type="SUPFAM" id="SSF50486">
    <property type="entry name" value="FMT C-terminal domain-like"/>
    <property type="match status" value="1"/>
</dbReference>
<dbReference type="GO" id="GO:0003905">
    <property type="term" value="F:alkylbase DNA N-glycosylase activity"/>
    <property type="evidence" value="ECO:0007669"/>
    <property type="project" value="InterPro"/>
</dbReference>
<protein>
    <recommendedName>
        <fullName evidence="5">Putative 3-methyladenine DNA glycosylase</fullName>
        <ecNumber evidence="5">3.2.2.-</ecNumber>
    </recommendedName>
</protein>
<dbReference type="NCBIfam" id="NF002003">
    <property type="entry name" value="PRK00802.1-3"/>
    <property type="match status" value="1"/>
</dbReference>
<dbReference type="InterPro" id="IPR003180">
    <property type="entry name" value="MPG"/>
</dbReference>
<dbReference type="GO" id="GO:0003677">
    <property type="term" value="F:DNA binding"/>
    <property type="evidence" value="ECO:0007669"/>
    <property type="project" value="InterPro"/>
</dbReference>
<keyword evidence="4 5" id="KW-0234">DNA repair</keyword>